<dbReference type="InterPro" id="IPR036271">
    <property type="entry name" value="Tet_transcr_reg_TetR-rel_C_sf"/>
</dbReference>
<sequence>MPDRARLDDVRAYIRSVEEELEATRVKILLNGTESGQFAQVDPRLCARNILWLGHLWALNRGGVRSQMSLDEFIAAQTAFFFAALRPAA</sequence>
<dbReference type="Proteomes" id="UP001597182">
    <property type="component" value="Unassembled WGS sequence"/>
</dbReference>
<evidence type="ECO:0000313" key="1">
    <source>
        <dbReference type="EMBL" id="MFD1231996.1"/>
    </source>
</evidence>
<reference evidence="2" key="1">
    <citation type="journal article" date="2019" name="Int. J. Syst. Evol. Microbiol.">
        <title>The Global Catalogue of Microorganisms (GCM) 10K type strain sequencing project: providing services to taxonomists for standard genome sequencing and annotation.</title>
        <authorList>
            <consortium name="The Broad Institute Genomics Platform"/>
            <consortium name="The Broad Institute Genome Sequencing Center for Infectious Disease"/>
            <person name="Wu L."/>
            <person name="Ma J."/>
        </authorList>
    </citation>
    <scope>NUCLEOTIDE SEQUENCE [LARGE SCALE GENOMIC DNA]</scope>
    <source>
        <strain evidence="2">CCUG 49018</strain>
    </source>
</reference>
<dbReference type="SUPFAM" id="SSF48498">
    <property type="entry name" value="Tetracyclin repressor-like, C-terminal domain"/>
    <property type="match status" value="1"/>
</dbReference>
<gene>
    <name evidence="1" type="ORF">ACFQ34_01745</name>
</gene>
<dbReference type="EMBL" id="JBHTMB010000012">
    <property type="protein sequence ID" value="MFD1231996.1"/>
    <property type="molecule type" value="Genomic_DNA"/>
</dbReference>
<protein>
    <submittedName>
        <fullName evidence="1">Uncharacterized protein</fullName>
    </submittedName>
</protein>
<evidence type="ECO:0000313" key="2">
    <source>
        <dbReference type="Proteomes" id="UP001597182"/>
    </source>
</evidence>
<accession>A0ABW3VAY3</accession>
<dbReference type="Gene3D" id="1.10.357.10">
    <property type="entry name" value="Tetracycline Repressor, domain 2"/>
    <property type="match status" value="1"/>
</dbReference>
<keyword evidence="2" id="KW-1185">Reference proteome</keyword>
<organism evidence="1 2">
    <name type="scientific">Pseudonocardia benzenivorans</name>
    <dbReference type="NCBI Taxonomy" id="228005"/>
    <lineage>
        <taxon>Bacteria</taxon>
        <taxon>Bacillati</taxon>
        <taxon>Actinomycetota</taxon>
        <taxon>Actinomycetes</taxon>
        <taxon>Pseudonocardiales</taxon>
        <taxon>Pseudonocardiaceae</taxon>
        <taxon>Pseudonocardia</taxon>
    </lineage>
</organism>
<name>A0ABW3VAY3_9PSEU</name>
<dbReference type="RefSeq" id="WP_346090954.1">
    <property type="nucleotide sequence ID" value="NZ_BAABKS010000017.1"/>
</dbReference>
<comment type="caution">
    <text evidence="1">The sequence shown here is derived from an EMBL/GenBank/DDBJ whole genome shotgun (WGS) entry which is preliminary data.</text>
</comment>
<proteinExistence type="predicted"/>